<organism evidence="2 3">
    <name type="scientific">Hypsibius exemplaris</name>
    <name type="common">Freshwater tardigrade</name>
    <dbReference type="NCBI Taxonomy" id="2072580"/>
    <lineage>
        <taxon>Eukaryota</taxon>
        <taxon>Metazoa</taxon>
        <taxon>Ecdysozoa</taxon>
        <taxon>Tardigrada</taxon>
        <taxon>Eutardigrada</taxon>
        <taxon>Parachela</taxon>
        <taxon>Hypsibioidea</taxon>
        <taxon>Hypsibiidae</taxon>
        <taxon>Hypsibius</taxon>
    </lineage>
</organism>
<evidence type="ECO:0000256" key="1">
    <source>
        <dbReference type="SAM" id="MobiDB-lite"/>
    </source>
</evidence>
<gene>
    <name evidence="2" type="ORF">BV898_10727</name>
</gene>
<dbReference type="Proteomes" id="UP000192578">
    <property type="component" value="Unassembled WGS sequence"/>
</dbReference>
<evidence type="ECO:0000313" key="2">
    <source>
        <dbReference type="EMBL" id="OQV15096.1"/>
    </source>
</evidence>
<feature type="compositionally biased region" description="Low complexity" evidence="1">
    <location>
        <begin position="135"/>
        <end position="144"/>
    </location>
</feature>
<feature type="compositionally biased region" description="Basic and acidic residues" evidence="1">
    <location>
        <begin position="101"/>
        <end position="110"/>
    </location>
</feature>
<keyword evidence="3" id="KW-1185">Reference proteome</keyword>
<accession>A0A1W0WIT2</accession>
<feature type="region of interest" description="Disordered" evidence="1">
    <location>
        <begin position="76"/>
        <end position="183"/>
    </location>
</feature>
<protein>
    <submittedName>
        <fullName evidence="2">Uncharacterized protein</fullName>
    </submittedName>
</protein>
<name>A0A1W0WIT2_HYPEX</name>
<feature type="region of interest" description="Disordered" evidence="1">
    <location>
        <begin position="227"/>
        <end position="249"/>
    </location>
</feature>
<evidence type="ECO:0000313" key="3">
    <source>
        <dbReference type="Proteomes" id="UP000192578"/>
    </source>
</evidence>
<feature type="compositionally biased region" description="Low complexity" evidence="1">
    <location>
        <begin position="113"/>
        <end position="128"/>
    </location>
</feature>
<sequence>MATAADFYLAAMRGNPLLQETQRYALDPRHKQMAMYGISPPGEVLPVSVASDLRPSETPAAPAMRIPVFVPPVTLPPETESRLGVRSTVPVVRNPQGMIDDNSKRRHDEGSESSSYPSRVARRVAAPRTQLSWPSSGRGSSSSGTATMEQREDAQITDSDRSKPSWGRQPVPLPLNPTADDARNAIQKKRRRSCDSDEAETHGRLPVHARLGGFNSEKACLSGIARQQQERPSVFHRLSSKGNVHSRLG</sequence>
<proteinExistence type="predicted"/>
<dbReference type="EMBL" id="MTYJ01000094">
    <property type="protein sequence ID" value="OQV15096.1"/>
    <property type="molecule type" value="Genomic_DNA"/>
</dbReference>
<comment type="caution">
    <text evidence="2">The sequence shown here is derived from an EMBL/GenBank/DDBJ whole genome shotgun (WGS) entry which is preliminary data.</text>
</comment>
<dbReference type="AlphaFoldDB" id="A0A1W0WIT2"/>
<reference evidence="3" key="1">
    <citation type="submission" date="2017-01" db="EMBL/GenBank/DDBJ databases">
        <title>Comparative genomics of anhydrobiosis in the tardigrade Hypsibius dujardini.</title>
        <authorList>
            <person name="Yoshida Y."/>
            <person name="Koutsovoulos G."/>
            <person name="Laetsch D."/>
            <person name="Stevens L."/>
            <person name="Kumar S."/>
            <person name="Horikawa D."/>
            <person name="Ishino K."/>
            <person name="Komine S."/>
            <person name="Tomita M."/>
            <person name="Blaxter M."/>
            <person name="Arakawa K."/>
        </authorList>
    </citation>
    <scope>NUCLEOTIDE SEQUENCE [LARGE SCALE GENOMIC DNA]</scope>
    <source>
        <strain evidence="3">Z151</strain>
    </source>
</reference>
<feature type="compositionally biased region" description="Basic and acidic residues" evidence="1">
    <location>
        <begin position="149"/>
        <end position="163"/>
    </location>
</feature>